<dbReference type="RefSeq" id="WP_008613264.1">
    <property type="nucleotide sequence ID" value="NZ_AONQ01000002.1"/>
</dbReference>
<dbReference type="EMBL" id="AONQ01000002">
    <property type="protein sequence ID" value="EME71765.1"/>
    <property type="molecule type" value="Genomic_DNA"/>
</dbReference>
<sequence length="192" mass="21494">MPARTVTFSTWMAEPTYSSAESRARITALSGLSRADSKDFTTGLTRTTTNLELRVQGWQIDLGQGRRCMGLARVEGVWKITEIKVDIAREYPPGGCQYRVIRTHEDEHVAISRDAFRHWTPQAETVLHRVAARILPRITTASPDAVTAEFKDQLTAAMKPTFEAFAAELKTRNAAIDTPGNYRRVNGQCPSW</sequence>
<proteinExistence type="predicted"/>
<gene>
    <name evidence="1" type="ORF">H261_00912</name>
</gene>
<dbReference type="Proteomes" id="UP000011744">
    <property type="component" value="Unassembled WGS sequence"/>
</dbReference>
<dbReference type="eggNOG" id="ENOG5033DEG">
    <property type="taxonomic scope" value="Bacteria"/>
</dbReference>
<evidence type="ECO:0000313" key="2">
    <source>
        <dbReference type="Proteomes" id="UP000011744"/>
    </source>
</evidence>
<evidence type="ECO:0000313" key="1">
    <source>
        <dbReference type="EMBL" id="EME71765.1"/>
    </source>
</evidence>
<accession>M2ZBF5</accession>
<dbReference type="PATRIC" id="fig|1244869.3.peg.174"/>
<dbReference type="STRING" id="1244869.H261_00912"/>
<dbReference type="OrthoDB" id="8441103at2"/>
<keyword evidence="2" id="KW-1185">Reference proteome</keyword>
<comment type="caution">
    <text evidence="1">The sequence shown here is derived from an EMBL/GenBank/DDBJ whole genome shotgun (WGS) entry which is preliminary data.</text>
</comment>
<reference evidence="1 2" key="1">
    <citation type="journal article" date="2014" name="Genome Announc.">
        <title>Draft Genome Sequence of Magnetospirillum sp. Strain SO-1, a Freshwater Magnetotactic Bacterium Isolated from the Ol'khovka River, Russia.</title>
        <authorList>
            <person name="Grouzdev D.S."/>
            <person name="Dziuba M.V."/>
            <person name="Sukhacheva M.S."/>
            <person name="Mardanov A.V."/>
            <person name="Beletskiy A.V."/>
            <person name="Kuznetsov B.B."/>
            <person name="Skryabin K.G."/>
        </authorList>
    </citation>
    <scope>NUCLEOTIDE SEQUENCE [LARGE SCALE GENOMIC DNA]</scope>
    <source>
        <strain evidence="1 2">SO-1</strain>
    </source>
</reference>
<protein>
    <submittedName>
        <fullName evidence="1">Uncharacterized protein</fullName>
    </submittedName>
</protein>
<organism evidence="1 2">
    <name type="scientific">Paramagnetospirillum caucaseum</name>
    <dbReference type="NCBI Taxonomy" id="1244869"/>
    <lineage>
        <taxon>Bacteria</taxon>
        <taxon>Pseudomonadati</taxon>
        <taxon>Pseudomonadota</taxon>
        <taxon>Alphaproteobacteria</taxon>
        <taxon>Rhodospirillales</taxon>
        <taxon>Magnetospirillaceae</taxon>
        <taxon>Paramagnetospirillum</taxon>
    </lineage>
</organism>
<dbReference type="AlphaFoldDB" id="M2ZBF5"/>
<name>M2ZBF5_9PROT</name>